<keyword evidence="4" id="KW-0227">DNA damage</keyword>
<protein>
    <recommendedName>
        <fullName evidence="2">DNA repair protein RecN</fullName>
    </recommendedName>
    <alternativeName>
        <fullName evidence="7">Recombination protein N</fullName>
    </alternativeName>
</protein>
<evidence type="ECO:0000256" key="4">
    <source>
        <dbReference type="ARBA" id="ARBA00022763"/>
    </source>
</evidence>
<evidence type="ECO:0000313" key="8">
    <source>
        <dbReference type="EMBL" id="MPM96222.1"/>
    </source>
</evidence>
<evidence type="ECO:0000256" key="7">
    <source>
        <dbReference type="ARBA" id="ARBA00033408"/>
    </source>
</evidence>
<organism evidence="8">
    <name type="scientific">bioreactor metagenome</name>
    <dbReference type="NCBI Taxonomy" id="1076179"/>
    <lineage>
        <taxon>unclassified sequences</taxon>
        <taxon>metagenomes</taxon>
        <taxon>ecological metagenomes</taxon>
    </lineage>
</organism>
<gene>
    <name evidence="8" type="primary">recN_43</name>
    <name evidence="8" type="ORF">SDC9_143380</name>
</gene>
<name>A0A645E6N4_9ZZZZ</name>
<dbReference type="GO" id="GO:0006310">
    <property type="term" value="P:DNA recombination"/>
    <property type="evidence" value="ECO:0007669"/>
    <property type="project" value="InterPro"/>
</dbReference>
<dbReference type="SUPFAM" id="SSF52540">
    <property type="entry name" value="P-loop containing nucleoside triphosphate hydrolases"/>
    <property type="match status" value="1"/>
</dbReference>
<comment type="similarity">
    <text evidence="1">Belongs to the RecN family.</text>
</comment>
<keyword evidence="3" id="KW-0547">Nucleotide-binding</keyword>
<keyword evidence="5" id="KW-0067">ATP-binding</keyword>
<evidence type="ECO:0000256" key="5">
    <source>
        <dbReference type="ARBA" id="ARBA00022840"/>
    </source>
</evidence>
<dbReference type="InterPro" id="IPR004604">
    <property type="entry name" value="DNA_recomb/repair_RecN"/>
</dbReference>
<evidence type="ECO:0000256" key="1">
    <source>
        <dbReference type="ARBA" id="ARBA00009441"/>
    </source>
</evidence>
<sequence>MLAVADYVPTLIFDEIDQGIGGRVGAVVGEKLWNLSQQHQVMCVTHLPQLAAFGDQHYQVVKQVSEGRTQTVVEQLDENGRIVELAQMVGGISESNLNAARELILQARVREKEIQQA</sequence>
<dbReference type="GO" id="GO:0043590">
    <property type="term" value="C:bacterial nucleoid"/>
    <property type="evidence" value="ECO:0007669"/>
    <property type="project" value="TreeGrafter"/>
</dbReference>
<reference evidence="8" key="1">
    <citation type="submission" date="2019-08" db="EMBL/GenBank/DDBJ databases">
        <authorList>
            <person name="Kucharzyk K."/>
            <person name="Murdoch R.W."/>
            <person name="Higgins S."/>
            <person name="Loffler F."/>
        </authorList>
    </citation>
    <scope>NUCLEOTIDE SEQUENCE</scope>
</reference>
<evidence type="ECO:0000256" key="2">
    <source>
        <dbReference type="ARBA" id="ARBA00021315"/>
    </source>
</evidence>
<dbReference type="GO" id="GO:0005524">
    <property type="term" value="F:ATP binding"/>
    <property type="evidence" value="ECO:0007669"/>
    <property type="project" value="UniProtKB-KW"/>
</dbReference>
<comment type="caution">
    <text evidence="8">The sequence shown here is derived from an EMBL/GenBank/DDBJ whole genome shotgun (WGS) entry which is preliminary data.</text>
</comment>
<dbReference type="InterPro" id="IPR027417">
    <property type="entry name" value="P-loop_NTPase"/>
</dbReference>
<dbReference type="PANTHER" id="PTHR11059">
    <property type="entry name" value="DNA REPAIR PROTEIN RECN"/>
    <property type="match status" value="1"/>
</dbReference>
<evidence type="ECO:0000256" key="6">
    <source>
        <dbReference type="ARBA" id="ARBA00023204"/>
    </source>
</evidence>
<evidence type="ECO:0000256" key="3">
    <source>
        <dbReference type="ARBA" id="ARBA00022741"/>
    </source>
</evidence>
<dbReference type="EMBL" id="VSSQ01042611">
    <property type="protein sequence ID" value="MPM96222.1"/>
    <property type="molecule type" value="Genomic_DNA"/>
</dbReference>
<keyword evidence="6" id="KW-0234">DNA repair</keyword>
<dbReference type="Gene3D" id="3.40.50.300">
    <property type="entry name" value="P-loop containing nucleotide triphosphate hydrolases"/>
    <property type="match status" value="1"/>
</dbReference>
<accession>A0A645E6N4</accession>
<dbReference type="PANTHER" id="PTHR11059:SF0">
    <property type="entry name" value="DNA REPAIR PROTEIN RECN"/>
    <property type="match status" value="1"/>
</dbReference>
<dbReference type="AlphaFoldDB" id="A0A645E6N4"/>
<proteinExistence type="inferred from homology"/>
<dbReference type="GO" id="GO:0009432">
    <property type="term" value="P:SOS response"/>
    <property type="evidence" value="ECO:0007669"/>
    <property type="project" value="TreeGrafter"/>
</dbReference>
<dbReference type="GO" id="GO:0006281">
    <property type="term" value="P:DNA repair"/>
    <property type="evidence" value="ECO:0007669"/>
    <property type="project" value="UniProtKB-KW"/>
</dbReference>